<comment type="caution">
    <text evidence="12">The sequence shown here is derived from an EMBL/GenBank/DDBJ whole genome shotgun (WGS) entry which is preliminary data.</text>
</comment>
<evidence type="ECO:0000256" key="6">
    <source>
        <dbReference type="ARBA" id="ARBA00022777"/>
    </source>
</evidence>
<accession>A0ABN2IH06</accession>
<feature type="transmembrane region" description="Helical" evidence="10">
    <location>
        <begin position="15"/>
        <end position="33"/>
    </location>
</feature>
<sequence>MPSRPHLPRPHRHDVLIGLCGLLGGGLMWAVGVHNNQSFFHTPRWLGLIALFVISAAVLLRRSRPLVGLGVGTAALGVDILSGGLAVTFLIYTDLVYAAVMYSGPLAARRIPQICGLLTGLATVVPLAIFGDPVALLVGPFVALLTLTPAWTGTVVRNHREEAAAARLEAERVALLAELDRREAVASERSRMARELHDMVANHLSAIAIHSSAALSLKDPAATDDALGVIRENSVRGLAEMRRLIGLLRDPGDTAEPAAISTLDALDTLLEQARANARPGGQDIVLCDERPAGADPLPAPVELAAYRIVQESLTNALKHAAPGRVDVTLAHRADGPLEVSVISPYGDRSGPRAPGSGTGLIGMRERVNLLGGTLDAGPVTGPRGMVWQVRAALPRGDESAPSVP</sequence>
<name>A0ABN2IH06_9ACTN</name>
<reference evidence="12 13" key="1">
    <citation type="journal article" date="2019" name="Int. J. Syst. Evol. Microbiol.">
        <title>The Global Catalogue of Microorganisms (GCM) 10K type strain sequencing project: providing services to taxonomists for standard genome sequencing and annotation.</title>
        <authorList>
            <consortium name="The Broad Institute Genomics Platform"/>
            <consortium name="The Broad Institute Genome Sequencing Center for Infectious Disease"/>
            <person name="Wu L."/>
            <person name="Ma J."/>
        </authorList>
    </citation>
    <scope>NUCLEOTIDE SEQUENCE [LARGE SCALE GENOMIC DNA]</scope>
    <source>
        <strain evidence="12 13">JCM 13244</strain>
    </source>
</reference>
<dbReference type="InterPro" id="IPR036890">
    <property type="entry name" value="HATPase_C_sf"/>
</dbReference>
<dbReference type="EMBL" id="BAAALR010000060">
    <property type="protein sequence ID" value="GAA1704906.1"/>
    <property type="molecule type" value="Genomic_DNA"/>
</dbReference>
<protein>
    <recommendedName>
        <fullName evidence="2">histidine kinase</fullName>
        <ecNumber evidence="2">2.7.13.3</ecNumber>
    </recommendedName>
</protein>
<dbReference type="EC" id="2.7.13.3" evidence="2"/>
<dbReference type="SUPFAM" id="SSF55874">
    <property type="entry name" value="ATPase domain of HSP90 chaperone/DNA topoisomerase II/histidine kinase"/>
    <property type="match status" value="1"/>
</dbReference>
<keyword evidence="3" id="KW-0597">Phosphoprotein</keyword>
<keyword evidence="10" id="KW-0812">Transmembrane</keyword>
<dbReference type="Pfam" id="PF07730">
    <property type="entry name" value="HisKA_3"/>
    <property type="match status" value="1"/>
</dbReference>
<keyword evidence="10" id="KW-1133">Transmembrane helix</keyword>
<keyword evidence="4" id="KW-0808">Transferase</keyword>
<evidence type="ECO:0000313" key="12">
    <source>
        <dbReference type="EMBL" id="GAA1704906.1"/>
    </source>
</evidence>
<dbReference type="RefSeq" id="WP_211123636.1">
    <property type="nucleotide sequence ID" value="NZ_BAAALR010000060.1"/>
</dbReference>
<dbReference type="PANTHER" id="PTHR24421:SF10">
    <property type="entry name" value="NITRATE_NITRITE SENSOR PROTEIN NARQ"/>
    <property type="match status" value="1"/>
</dbReference>
<evidence type="ECO:0000313" key="13">
    <source>
        <dbReference type="Proteomes" id="UP001499947"/>
    </source>
</evidence>
<evidence type="ECO:0000256" key="5">
    <source>
        <dbReference type="ARBA" id="ARBA00022741"/>
    </source>
</evidence>
<feature type="domain" description="Signal transduction histidine kinase subgroup 3 dimerisation and phosphoacceptor" evidence="11">
    <location>
        <begin position="188"/>
        <end position="252"/>
    </location>
</feature>
<dbReference type="Gene3D" id="1.20.5.1930">
    <property type="match status" value="1"/>
</dbReference>
<dbReference type="CDD" id="cd16917">
    <property type="entry name" value="HATPase_UhpB-NarQ-NarX-like"/>
    <property type="match status" value="1"/>
</dbReference>
<dbReference type="Proteomes" id="UP001499947">
    <property type="component" value="Unassembled WGS sequence"/>
</dbReference>
<evidence type="ECO:0000256" key="8">
    <source>
        <dbReference type="ARBA" id="ARBA00023012"/>
    </source>
</evidence>
<keyword evidence="8" id="KW-0902">Two-component regulatory system</keyword>
<feature type="transmembrane region" description="Helical" evidence="10">
    <location>
        <begin position="80"/>
        <end position="102"/>
    </location>
</feature>
<organism evidence="12 13">
    <name type="scientific">Streptomyces yatensis</name>
    <dbReference type="NCBI Taxonomy" id="155177"/>
    <lineage>
        <taxon>Bacteria</taxon>
        <taxon>Bacillati</taxon>
        <taxon>Actinomycetota</taxon>
        <taxon>Actinomycetes</taxon>
        <taxon>Kitasatosporales</taxon>
        <taxon>Streptomycetaceae</taxon>
        <taxon>Streptomyces</taxon>
        <taxon>Streptomyces violaceusniger group</taxon>
    </lineage>
</organism>
<feature type="transmembrane region" description="Helical" evidence="10">
    <location>
        <begin position="45"/>
        <end position="60"/>
    </location>
</feature>
<keyword evidence="6 12" id="KW-0418">Kinase</keyword>
<evidence type="ECO:0000256" key="2">
    <source>
        <dbReference type="ARBA" id="ARBA00012438"/>
    </source>
</evidence>
<evidence type="ECO:0000256" key="9">
    <source>
        <dbReference type="SAM" id="Coils"/>
    </source>
</evidence>
<keyword evidence="9" id="KW-0175">Coiled coil</keyword>
<comment type="catalytic activity">
    <reaction evidence="1">
        <text>ATP + protein L-histidine = ADP + protein N-phospho-L-histidine.</text>
        <dbReference type="EC" id="2.7.13.3"/>
    </reaction>
</comment>
<gene>
    <name evidence="12" type="ORF">GCM10009680_52160</name>
</gene>
<evidence type="ECO:0000256" key="10">
    <source>
        <dbReference type="SAM" id="Phobius"/>
    </source>
</evidence>
<keyword evidence="7" id="KW-0067">ATP-binding</keyword>
<dbReference type="GO" id="GO:0016301">
    <property type="term" value="F:kinase activity"/>
    <property type="evidence" value="ECO:0007669"/>
    <property type="project" value="UniProtKB-KW"/>
</dbReference>
<proteinExistence type="predicted"/>
<evidence type="ECO:0000259" key="11">
    <source>
        <dbReference type="Pfam" id="PF07730"/>
    </source>
</evidence>
<dbReference type="InterPro" id="IPR050482">
    <property type="entry name" value="Sensor_HK_TwoCompSys"/>
</dbReference>
<evidence type="ECO:0000256" key="3">
    <source>
        <dbReference type="ARBA" id="ARBA00022553"/>
    </source>
</evidence>
<feature type="coiled-coil region" evidence="9">
    <location>
        <begin position="158"/>
        <end position="185"/>
    </location>
</feature>
<keyword evidence="13" id="KW-1185">Reference proteome</keyword>
<keyword evidence="5" id="KW-0547">Nucleotide-binding</keyword>
<evidence type="ECO:0000256" key="1">
    <source>
        <dbReference type="ARBA" id="ARBA00000085"/>
    </source>
</evidence>
<feature type="transmembrane region" description="Helical" evidence="10">
    <location>
        <begin position="114"/>
        <end position="131"/>
    </location>
</feature>
<dbReference type="InterPro" id="IPR011712">
    <property type="entry name" value="Sig_transdc_His_kin_sub3_dim/P"/>
</dbReference>
<evidence type="ECO:0000256" key="7">
    <source>
        <dbReference type="ARBA" id="ARBA00022840"/>
    </source>
</evidence>
<evidence type="ECO:0000256" key="4">
    <source>
        <dbReference type="ARBA" id="ARBA00022679"/>
    </source>
</evidence>
<keyword evidence="10" id="KW-0472">Membrane</keyword>
<dbReference type="Gene3D" id="3.30.565.10">
    <property type="entry name" value="Histidine kinase-like ATPase, C-terminal domain"/>
    <property type="match status" value="1"/>
</dbReference>
<dbReference type="PANTHER" id="PTHR24421">
    <property type="entry name" value="NITRATE/NITRITE SENSOR PROTEIN NARX-RELATED"/>
    <property type="match status" value="1"/>
</dbReference>